<dbReference type="AlphaFoldDB" id="A0A5J4TMW4"/>
<accession>A0A5J4TMW4</accession>
<protein>
    <submittedName>
        <fullName evidence="1">Uncharacterized protein</fullName>
    </submittedName>
</protein>
<sequence>MIKSDETSSSGVYRNNEIEVIHSTFENIEQSGQGNGALINADLKVGSILKINDSCSFTNCQSTSGSGGAISSQLSNGELNIEDSTFDTCSATQPGNGGALSLCQYTTISIIKINNAAFTNCKTLTNPSNSTYGWGGAIFLFTSISSNTLSSSNLLMIDLAFSGCQSSIAGHNIHIRSPNTKETGLAISSNNLLTVNGTTDLYISPDYEFDYMGIDESKVNDGNNSPYKHLPLFASNIPIEAAKDYYINTDSGDDSGSCEEDQSSCQSITYILDFKGSLISDTGHLELYGLHFDNLISTTSAINPL</sequence>
<dbReference type="EMBL" id="SNRW01028152">
    <property type="protein sequence ID" value="KAA6359587.1"/>
    <property type="molecule type" value="Genomic_DNA"/>
</dbReference>
<organism evidence="1 2">
    <name type="scientific">Streblomastix strix</name>
    <dbReference type="NCBI Taxonomy" id="222440"/>
    <lineage>
        <taxon>Eukaryota</taxon>
        <taxon>Metamonada</taxon>
        <taxon>Preaxostyla</taxon>
        <taxon>Oxymonadida</taxon>
        <taxon>Streblomastigidae</taxon>
        <taxon>Streblomastix</taxon>
    </lineage>
</organism>
<name>A0A5J4TMW4_9EUKA</name>
<evidence type="ECO:0000313" key="1">
    <source>
        <dbReference type="EMBL" id="KAA6359587.1"/>
    </source>
</evidence>
<reference evidence="1 2" key="1">
    <citation type="submission" date="2019-03" db="EMBL/GenBank/DDBJ databases">
        <title>Single cell metagenomics reveals metabolic interactions within the superorganism composed of flagellate Streblomastix strix and complex community of Bacteroidetes bacteria on its surface.</title>
        <authorList>
            <person name="Treitli S.C."/>
            <person name="Kolisko M."/>
            <person name="Husnik F."/>
            <person name="Keeling P."/>
            <person name="Hampl V."/>
        </authorList>
    </citation>
    <scope>NUCLEOTIDE SEQUENCE [LARGE SCALE GENOMIC DNA]</scope>
    <source>
        <strain evidence="1">ST1C</strain>
    </source>
</reference>
<dbReference type="Proteomes" id="UP000324800">
    <property type="component" value="Unassembled WGS sequence"/>
</dbReference>
<feature type="non-terminal residue" evidence="1">
    <location>
        <position position="305"/>
    </location>
</feature>
<proteinExistence type="predicted"/>
<gene>
    <name evidence="1" type="ORF">EZS28_044886</name>
</gene>
<comment type="caution">
    <text evidence="1">The sequence shown here is derived from an EMBL/GenBank/DDBJ whole genome shotgun (WGS) entry which is preliminary data.</text>
</comment>
<evidence type="ECO:0000313" key="2">
    <source>
        <dbReference type="Proteomes" id="UP000324800"/>
    </source>
</evidence>